<dbReference type="InterPro" id="IPR001075">
    <property type="entry name" value="NIF_FeS_clus_asmbl_NifU_C"/>
</dbReference>
<dbReference type="GO" id="GO:0005506">
    <property type="term" value="F:iron ion binding"/>
    <property type="evidence" value="ECO:0007669"/>
    <property type="project" value="InterPro"/>
</dbReference>
<dbReference type="OrthoDB" id="9796965at2"/>
<proteinExistence type="inferred from homology"/>
<organism evidence="3 4">
    <name type="scientific">Treponema brennaborense (strain DSM 12168 / CIP 105900 / DD5/3)</name>
    <dbReference type="NCBI Taxonomy" id="906968"/>
    <lineage>
        <taxon>Bacteria</taxon>
        <taxon>Pseudomonadati</taxon>
        <taxon>Spirochaetota</taxon>
        <taxon>Spirochaetia</taxon>
        <taxon>Spirochaetales</taxon>
        <taxon>Treponemataceae</taxon>
        <taxon>Treponema</taxon>
    </lineage>
</organism>
<name>F4LLY7_TREBD</name>
<dbReference type="Gene3D" id="3.30.300.130">
    <property type="entry name" value="Fe-S cluster assembly (FSCA)"/>
    <property type="match status" value="1"/>
</dbReference>
<dbReference type="SUPFAM" id="SSF117916">
    <property type="entry name" value="Fe-S cluster assembly (FSCA) domain-like"/>
    <property type="match status" value="1"/>
</dbReference>
<dbReference type="Pfam" id="PF01106">
    <property type="entry name" value="NifU"/>
    <property type="match status" value="1"/>
</dbReference>
<evidence type="ECO:0000313" key="4">
    <source>
        <dbReference type="Proteomes" id="UP000006546"/>
    </source>
</evidence>
<evidence type="ECO:0000256" key="1">
    <source>
        <dbReference type="ARBA" id="ARBA00006420"/>
    </source>
</evidence>
<evidence type="ECO:0000259" key="2">
    <source>
        <dbReference type="Pfam" id="PF01106"/>
    </source>
</evidence>
<reference evidence="4" key="1">
    <citation type="submission" date="2011-04" db="EMBL/GenBank/DDBJ databases">
        <title>The complete genome of Treponema brennaborense DSM 12168.</title>
        <authorList>
            <person name="Lucas S."/>
            <person name="Han J."/>
            <person name="Lapidus A."/>
            <person name="Bruce D."/>
            <person name="Goodwin L."/>
            <person name="Pitluck S."/>
            <person name="Peters L."/>
            <person name="Kyrpides N."/>
            <person name="Mavromatis K."/>
            <person name="Ivanova N."/>
            <person name="Mikhailova N."/>
            <person name="Pagani I."/>
            <person name="Teshima H."/>
            <person name="Detter J.C."/>
            <person name="Tapia R."/>
            <person name="Han C."/>
            <person name="Land M."/>
            <person name="Hauser L."/>
            <person name="Markowitz V."/>
            <person name="Cheng J.-F."/>
            <person name="Hugenholtz P."/>
            <person name="Woyke T."/>
            <person name="Wu D."/>
            <person name="Gronow S."/>
            <person name="Wellnitz S."/>
            <person name="Brambilla E."/>
            <person name="Klenk H.-P."/>
            <person name="Eisen J.A."/>
        </authorList>
    </citation>
    <scope>NUCLEOTIDE SEQUENCE [LARGE SCALE GENOMIC DNA]</scope>
    <source>
        <strain evidence="4">DSM 12168 / CIP 105900 / DD5/3</strain>
    </source>
</reference>
<protein>
    <submittedName>
        <fullName evidence="3">Nitrogen-fixing NifU domain-containing protein</fullName>
    </submittedName>
</protein>
<dbReference type="GO" id="GO:0051536">
    <property type="term" value="F:iron-sulfur cluster binding"/>
    <property type="evidence" value="ECO:0007669"/>
    <property type="project" value="InterPro"/>
</dbReference>
<feature type="domain" description="NIF system FeS cluster assembly NifU C-terminal" evidence="2">
    <location>
        <begin position="7"/>
        <end position="72"/>
    </location>
</feature>
<dbReference type="GO" id="GO:0016226">
    <property type="term" value="P:iron-sulfur cluster assembly"/>
    <property type="evidence" value="ECO:0007669"/>
    <property type="project" value="InterPro"/>
</dbReference>
<accession>F4LLY7</accession>
<dbReference type="InterPro" id="IPR034904">
    <property type="entry name" value="FSCA_dom_sf"/>
</dbReference>
<dbReference type="EMBL" id="CP002696">
    <property type="protein sequence ID" value="AEE15679.1"/>
    <property type="molecule type" value="Genomic_DNA"/>
</dbReference>
<dbReference type="Proteomes" id="UP000006546">
    <property type="component" value="Chromosome"/>
</dbReference>
<sequence>MTLEDKVKDALDKIRPQLQADGGDLEFVSMEAGGKVFVKLTGACGNCPMATMTLKQGVERFLKDTIPEVTEVLQTF</sequence>
<dbReference type="AlphaFoldDB" id="F4LLY7"/>
<dbReference type="HOGENOM" id="CLU_060555_4_3_12"/>
<keyword evidence="4" id="KW-1185">Reference proteome</keyword>
<evidence type="ECO:0000313" key="3">
    <source>
        <dbReference type="EMBL" id="AEE15679.1"/>
    </source>
</evidence>
<dbReference type="KEGG" id="tbe:Trebr_0229"/>
<dbReference type="PANTHER" id="PTHR11178:SF1">
    <property type="entry name" value="NFU1 IRON-SULFUR CLUSTER SCAFFOLD HOMOLOG, MITOCHONDRIAL"/>
    <property type="match status" value="1"/>
</dbReference>
<dbReference type="RefSeq" id="WP_013757398.1">
    <property type="nucleotide sequence ID" value="NC_015500.1"/>
</dbReference>
<dbReference type="STRING" id="906968.Trebr_0229"/>
<dbReference type="PANTHER" id="PTHR11178">
    <property type="entry name" value="IRON-SULFUR CLUSTER SCAFFOLD PROTEIN NFU-RELATED"/>
    <property type="match status" value="1"/>
</dbReference>
<dbReference type="eggNOG" id="COG0694">
    <property type="taxonomic scope" value="Bacteria"/>
</dbReference>
<comment type="similarity">
    <text evidence="1">Belongs to the NifU family.</text>
</comment>
<gene>
    <name evidence="3" type="ordered locus">Trebr_0229</name>
</gene>